<evidence type="ECO:0000313" key="3">
    <source>
        <dbReference type="Proteomes" id="UP000593571"/>
    </source>
</evidence>
<keyword evidence="3" id="KW-1185">Reference proteome</keyword>
<reference evidence="2 3" key="1">
    <citation type="journal article" date="2020" name="Nature">
        <title>Six reference-quality genomes reveal evolution of bat adaptations.</title>
        <authorList>
            <person name="Jebb D."/>
            <person name="Huang Z."/>
            <person name="Pippel M."/>
            <person name="Hughes G.M."/>
            <person name="Lavrichenko K."/>
            <person name="Devanna P."/>
            <person name="Winkler S."/>
            <person name="Jermiin L.S."/>
            <person name="Skirmuntt E.C."/>
            <person name="Katzourakis A."/>
            <person name="Burkitt-Gray L."/>
            <person name="Ray D.A."/>
            <person name="Sullivan K.A.M."/>
            <person name="Roscito J.G."/>
            <person name="Kirilenko B.M."/>
            <person name="Davalos L.M."/>
            <person name="Corthals A.P."/>
            <person name="Power M.L."/>
            <person name="Jones G."/>
            <person name="Ransome R.D."/>
            <person name="Dechmann D.K.N."/>
            <person name="Locatelli A.G."/>
            <person name="Puechmaille S.J."/>
            <person name="Fedrigo O."/>
            <person name="Jarvis E.D."/>
            <person name="Hiller M."/>
            <person name="Vernes S.C."/>
            <person name="Myers E.W."/>
            <person name="Teeling E.C."/>
        </authorList>
    </citation>
    <scope>NUCLEOTIDE SEQUENCE [LARGE SCALE GENOMIC DNA]</scope>
    <source>
        <strain evidence="2">MRouAeg1</strain>
        <tissue evidence="2">Muscle</tissue>
    </source>
</reference>
<dbReference type="EMBL" id="JACASE010000015">
    <property type="protein sequence ID" value="KAF6405003.1"/>
    <property type="molecule type" value="Genomic_DNA"/>
</dbReference>
<proteinExistence type="predicted"/>
<comment type="caution">
    <text evidence="2">The sequence shown here is derived from an EMBL/GenBank/DDBJ whole genome shotgun (WGS) entry which is preliminary data.</text>
</comment>
<protein>
    <submittedName>
        <fullName evidence="2">Uncharacterized protein</fullName>
    </submittedName>
</protein>
<evidence type="ECO:0000256" key="1">
    <source>
        <dbReference type="SAM" id="MobiDB-lite"/>
    </source>
</evidence>
<feature type="region of interest" description="Disordered" evidence="1">
    <location>
        <begin position="84"/>
        <end position="104"/>
    </location>
</feature>
<accession>A0A7J8C2B8</accession>
<sequence>MLAPLLGCGEHPWDGVDTPSSILTGAAVCNIGQPWYSADRSRVGISPMLSQAELFSGTFGQAKRWGTHTQGRAKQCEQPVCGHTAAAGGGHSIQGEKEENTAWRSRRYSDHQVCVQRPLMFQERSYPHARSPVQAFHVPRNQNSYGT</sequence>
<evidence type="ECO:0000313" key="2">
    <source>
        <dbReference type="EMBL" id="KAF6405003.1"/>
    </source>
</evidence>
<dbReference type="AlphaFoldDB" id="A0A7J8C2B8"/>
<gene>
    <name evidence="2" type="ORF">HJG63_009327</name>
</gene>
<name>A0A7J8C2B8_ROUAE</name>
<organism evidence="2 3">
    <name type="scientific">Rousettus aegyptiacus</name>
    <name type="common">Egyptian fruit bat</name>
    <name type="synonym">Pteropus aegyptiacus</name>
    <dbReference type="NCBI Taxonomy" id="9407"/>
    <lineage>
        <taxon>Eukaryota</taxon>
        <taxon>Metazoa</taxon>
        <taxon>Chordata</taxon>
        <taxon>Craniata</taxon>
        <taxon>Vertebrata</taxon>
        <taxon>Euteleostomi</taxon>
        <taxon>Mammalia</taxon>
        <taxon>Eutheria</taxon>
        <taxon>Laurasiatheria</taxon>
        <taxon>Chiroptera</taxon>
        <taxon>Yinpterochiroptera</taxon>
        <taxon>Pteropodoidea</taxon>
        <taxon>Pteropodidae</taxon>
        <taxon>Rousettinae</taxon>
        <taxon>Rousettus</taxon>
    </lineage>
</organism>
<dbReference type="Proteomes" id="UP000593571">
    <property type="component" value="Unassembled WGS sequence"/>
</dbReference>